<evidence type="ECO:0000259" key="4">
    <source>
        <dbReference type="PROSITE" id="PS01124"/>
    </source>
</evidence>
<dbReference type="GO" id="GO:0043565">
    <property type="term" value="F:sequence-specific DNA binding"/>
    <property type="evidence" value="ECO:0007669"/>
    <property type="project" value="InterPro"/>
</dbReference>
<dbReference type="Pfam" id="PF12833">
    <property type="entry name" value="HTH_18"/>
    <property type="match status" value="1"/>
</dbReference>
<name>A0A1Q8CNT5_9PSEU</name>
<dbReference type="RefSeq" id="WP_075127065.1">
    <property type="nucleotide sequence ID" value="NZ_MSIE01000034.1"/>
</dbReference>
<dbReference type="GO" id="GO:0003700">
    <property type="term" value="F:DNA-binding transcription factor activity"/>
    <property type="evidence" value="ECO:0007669"/>
    <property type="project" value="InterPro"/>
</dbReference>
<protein>
    <recommendedName>
        <fullName evidence="4">HTH araC/xylS-type domain-containing protein</fullName>
    </recommendedName>
</protein>
<dbReference type="InterPro" id="IPR018060">
    <property type="entry name" value="HTH_AraC"/>
</dbReference>
<dbReference type="PROSITE" id="PS01124">
    <property type="entry name" value="HTH_ARAC_FAMILY_2"/>
    <property type="match status" value="1"/>
</dbReference>
<evidence type="ECO:0000256" key="1">
    <source>
        <dbReference type="ARBA" id="ARBA00023015"/>
    </source>
</evidence>
<dbReference type="EMBL" id="MSIE01000034">
    <property type="protein sequence ID" value="OLF16013.1"/>
    <property type="molecule type" value="Genomic_DNA"/>
</dbReference>
<dbReference type="PANTHER" id="PTHR46796">
    <property type="entry name" value="HTH-TYPE TRANSCRIPTIONAL ACTIVATOR RHAS-RELATED"/>
    <property type="match status" value="1"/>
</dbReference>
<keyword evidence="3" id="KW-0804">Transcription</keyword>
<dbReference type="PANTHER" id="PTHR46796:SF15">
    <property type="entry name" value="BLL1074 PROTEIN"/>
    <property type="match status" value="1"/>
</dbReference>
<dbReference type="STRING" id="1912961.BU204_19145"/>
<sequence>MTTFVEGRPADPVSTLLTRSYLGFTQPASSGTSWLATPVPVVTVIINTGAPFGGLPRAFVAGLADRPDLVEQHGEIECVDLKLTPLGAYRLLGVPMTELTGQTVDLTAVLGRVAGELTDRLAEAPTWPARFALLDEFLLARLSRGPHPAPEVALAWRRLVAGGGTVRVGELAEEVGWSRRHLTARFHQQVGLPPKTAARIIRFEALLRRLAAGGEPARTAVECGYYDQSHMDRDFREFAATTPGAFLARLPAPAAEVTSVQYTWVPAT</sequence>
<dbReference type="OrthoDB" id="2559672at2"/>
<keyword evidence="2" id="KW-0238">DNA-binding</keyword>
<keyword evidence="6" id="KW-1185">Reference proteome</keyword>
<keyword evidence="1" id="KW-0805">Transcription regulation</keyword>
<feature type="domain" description="HTH araC/xylS-type" evidence="4">
    <location>
        <begin position="166"/>
        <end position="249"/>
    </location>
</feature>
<evidence type="ECO:0000256" key="3">
    <source>
        <dbReference type="ARBA" id="ARBA00023163"/>
    </source>
</evidence>
<proteinExistence type="predicted"/>
<accession>A0A1Q8CNT5</accession>
<reference evidence="5 6" key="1">
    <citation type="submission" date="2016-12" db="EMBL/GenBank/DDBJ databases">
        <title>The draft genome sequence of Actinophytocola sp. 11-183.</title>
        <authorList>
            <person name="Wang W."/>
            <person name="Yuan L."/>
        </authorList>
    </citation>
    <scope>NUCLEOTIDE SEQUENCE [LARGE SCALE GENOMIC DNA]</scope>
    <source>
        <strain evidence="5 6">11-183</strain>
    </source>
</reference>
<dbReference type="Gene3D" id="1.10.10.60">
    <property type="entry name" value="Homeodomain-like"/>
    <property type="match status" value="1"/>
</dbReference>
<dbReference type="Proteomes" id="UP000185596">
    <property type="component" value="Unassembled WGS sequence"/>
</dbReference>
<organism evidence="5 6">
    <name type="scientific">Actinophytocola xanthii</name>
    <dbReference type="NCBI Taxonomy" id="1912961"/>
    <lineage>
        <taxon>Bacteria</taxon>
        <taxon>Bacillati</taxon>
        <taxon>Actinomycetota</taxon>
        <taxon>Actinomycetes</taxon>
        <taxon>Pseudonocardiales</taxon>
        <taxon>Pseudonocardiaceae</taxon>
    </lineage>
</organism>
<evidence type="ECO:0000313" key="5">
    <source>
        <dbReference type="EMBL" id="OLF16013.1"/>
    </source>
</evidence>
<dbReference type="SMART" id="SM00342">
    <property type="entry name" value="HTH_ARAC"/>
    <property type="match status" value="1"/>
</dbReference>
<dbReference type="AlphaFoldDB" id="A0A1Q8CNT5"/>
<gene>
    <name evidence="5" type="ORF">BU204_19145</name>
</gene>
<dbReference type="InterPro" id="IPR050204">
    <property type="entry name" value="AraC_XylS_family_regulators"/>
</dbReference>
<evidence type="ECO:0000313" key="6">
    <source>
        <dbReference type="Proteomes" id="UP000185596"/>
    </source>
</evidence>
<comment type="caution">
    <text evidence="5">The sequence shown here is derived from an EMBL/GenBank/DDBJ whole genome shotgun (WGS) entry which is preliminary data.</text>
</comment>
<evidence type="ECO:0000256" key="2">
    <source>
        <dbReference type="ARBA" id="ARBA00023125"/>
    </source>
</evidence>